<keyword evidence="5" id="KW-0811">Translocation</keyword>
<feature type="transmembrane region" description="Helical" evidence="5">
    <location>
        <begin position="645"/>
        <end position="674"/>
    </location>
</feature>
<feature type="transmembrane region" description="Helical" evidence="5">
    <location>
        <begin position="34"/>
        <end position="54"/>
    </location>
</feature>
<evidence type="ECO:0000256" key="5">
    <source>
        <dbReference type="HAMAP-Rule" id="MF_00902"/>
    </source>
</evidence>
<comment type="function">
    <text evidence="5">Part of the twin-arginine translocation (Tat) system that transports large folded proteins containing a characteristic twin-arginine motif in their signal peptide across membranes.</text>
</comment>
<evidence type="ECO:0000256" key="6">
    <source>
        <dbReference type="SAM" id="MobiDB-lite"/>
    </source>
</evidence>
<feature type="transmembrane region" description="Helical" evidence="5">
    <location>
        <begin position="178"/>
        <end position="202"/>
    </location>
</feature>
<feature type="transmembrane region" description="Helical" evidence="5">
    <location>
        <begin position="713"/>
        <end position="730"/>
    </location>
</feature>
<dbReference type="AlphaFoldDB" id="A0A1G9PC70"/>
<feature type="transmembrane region" description="Helical" evidence="5">
    <location>
        <begin position="686"/>
        <end position="707"/>
    </location>
</feature>
<dbReference type="OrthoDB" id="15305at2157"/>
<comment type="subcellular location">
    <subcellularLocation>
        <location evidence="5">Cell membrane</location>
        <topology evidence="5">Multi-pass membrane protein</topology>
    </subcellularLocation>
    <subcellularLocation>
        <location evidence="1">Membrane</location>
        <topology evidence="1">Multi-pass membrane protein</topology>
    </subcellularLocation>
</comment>
<dbReference type="HAMAP" id="MF_00902">
    <property type="entry name" value="TatC"/>
    <property type="match status" value="1"/>
</dbReference>
<gene>
    <name evidence="5" type="primary">tatC</name>
    <name evidence="7" type="ORF">SAMN04487949_0305</name>
</gene>
<dbReference type="PANTHER" id="PTHR30371:SF0">
    <property type="entry name" value="SEC-INDEPENDENT PROTEIN TRANSLOCASE PROTEIN TATC, CHLOROPLASTIC-RELATED"/>
    <property type="match status" value="1"/>
</dbReference>
<evidence type="ECO:0000256" key="2">
    <source>
        <dbReference type="ARBA" id="ARBA00022692"/>
    </source>
</evidence>
<keyword evidence="5" id="KW-0813">Transport</keyword>
<feature type="transmembrane region" description="Helical" evidence="5">
    <location>
        <begin position="335"/>
        <end position="356"/>
    </location>
</feature>
<evidence type="ECO:0000313" key="8">
    <source>
        <dbReference type="Proteomes" id="UP000199451"/>
    </source>
</evidence>
<dbReference type="GO" id="GO:0033281">
    <property type="term" value="C:TAT protein transport complex"/>
    <property type="evidence" value="ECO:0007669"/>
    <property type="project" value="UniProtKB-UniRule"/>
</dbReference>
<dbReference type="RefSeq" id="WP_089693379.1">
    <property type="nucleotide sequence ID" value="NZ_FNHL01000001.1"/>
</dbReference>
<feature type="transmembrane region" description="Helical" evidence="5">
    <location>
        <begin position="563"/>
        <end position="584"/>
    </location>
</feature>
<dbReference type="PANTHER" id="PTHR30371">
    <property type="entry name" value="SEC-INDEPENDENT PROTEIN TRANSLOCASE PROTEIN TATC"/>
    <property type="match status" value="1"/>
</dbReference>
<keyword evidence="8" id="KW-1185">Reference proteome</keyword>
<evidence type="ECO:0000256" key="4">
    <source>
        <dbReference type="ARBA" id="ARBA00023136"/>
    </source>
</evidence>
<dbReference type="STRING" id="660521.SAMN04487949_0305"/>
<evidence type="ECO:0000313" key="7">
    <source>
        <dbReference type="EMBL" id="SDL95755.1"/>
    </source>
</evidence>
<keyword evidence="4 5" id="KW-0472">Membrane</keyword>
<organism evidence="7 8">
    <name type="scientific">Halogranum gelatinilyticum</name>
    <dbReference type="NCBI Taxonomy" id="660521"/>
    <lineage>
        <taxon>Archaea</taxon>
        <taxon>Methanobacteriati</taxon>
        <taxon>Methanobacteriota</taxon>
        <taxon>Stenosarchaea group</taxon>
        <taxon>Halobacteria</taxon>
        <taxon>Halobacteriales</taxon>
        <taxon>Haloferacaceae</taxon>
    </lineage>
</organism>
<feature type="transmembrane region" description="Helical" evidence="5">
    <location>
        <begin position="596"/>
        <end position="619"/>
    </location>
</feature>
<evidence type="ECO:0000256" key="3">
    <source>
        <dbReference type="ARBA" id="ARBA00022989"/>
    </source>
</evidence>
<feature type="transmembrane region" description="Helical" evidence="5">
    <location>
        <begin position="127"/>
        <end position="149"/>
    </location>
</feature>
<proteinExistence type="inferred from homology"/>
<reference evidence="8" key="1">
    <citation type="submission" date="2016-10" db="EMBL/GenBank/DDBJ databases">
        <authorList>
            <person name="Varghese N."/>
            <person name="Submissions S."/>
        </authorList>
    </citation>
    <scope>NUCLEOTIDE SEQUENCE [LARGE SCALE GENOMIC DNA]</scope>
    <source>
        <strain evidence="8">CGMCC 1.10119</strain>
    </source>
</reference>
<dbReference type="GO" id="GO:0009977">
    <property type="term" value="F:proton motive force dependent protein transmembrane transporter activity"/>
    <property type="evidence" value="ECO:0007669"/>
    <property type="project" value="TreeGrafter"/>
</dbReference>
<feature type="transmembrane region" description="Helical" evidence="5">
    <location>
        <begin position="90"/>
        <end position="107"/>
    </location>
</feature>
<keyword evidence="3 5" id="KW-1133">Transmembrane helix</keyword>
<dbReference type="InterPro" id="IPR002033">
    <property type="entry name" value="TatC"/>
</dbReference>
<keyword evidence="5" id="KW-0653">Protein transport</keyword>
<dbReference type="EMBL" id="FNHL01000001">
    <property type="protein sequence ID" value="SDL95755.1"/>
    <property type="molecule type" value="Genomic_DNA"/>
</dbReference>
<feature type="transmembrane region" description="Helical" evidence="5">
    <location>
        <begin position="237"/>
        <end position="257"/>
    </location>
</feature>
<dbReference type="GO" id="GO:0065002">
    <property type="term" value="P:intracellular protein transmembrane transport"/>
    <property type="evidence" value="ECO:0007669"/>
    <property type="project" value="TreeGrafter"/>
</dbReference>
<dbReference type="Proteomes" id="UP000199451">
    <property type="component" value="Unassembled WGS sequence"/>
</dbReference>
<feature type="transmembrane region" description="Helical" evidence="5">
    <location>
        <begin position="277"/>
        <end position="295"/>
    </location>
</feature>
<keyword evidence="2 5" id="KW-0812">Transmembrane</keyword>
<keyword evidence="5" id="KW-1003">Cell membrane</keyword>
<accession>A0A1G9PC70</accession>
<protein>
    <recommendedName>
        <fullName evidence="5">Sec-independent protein translocase protein TatC</fullName>
    </recommendedName>
</protein>
<dbReference type="Pfam" id="PF00902">
    <property type="entry name" value="TatC"/>
    <property type="match status" value="2"/>
</dbReference>
<dbReference type="GO" id="GO:0043953">
    <property type="term" value="P:protein transport by the Tat complex"/>
    <property type="evidence" value="ECO:0007669"/>
    <property type="project" value="UniProtKB-UniRule"/>
</dbReference>
<feature type="transmembrane region" description="Helical" evidence="5">
    <location>
        <begin position="214"/>
        <end position="231"/>
    </location>
</feature>
<comment type="similarity">
    <text evidence="5">Belongs to the TatC family.</text>
</comment>
<feature type="region of interest" description="Disordered" evidence="6">
    <location>
        <begin position="432"/>
        <end position="471"/>
    </location>
</feature>
<feature type="transmembrane region" description="Helical" evidence="5">
    <location>
        <begin position="503"/>
        <end position="522"/>
    </location>
</feature>
<comment type="subunit">
    <text evidence="5">Forms a complex with TatA.</text>
</comment>
<sequence>MSSALDEDTRRALGEGRETAGAMLRSAQKDGQKIFIVFLIGFLGAFYALQYRVWQFLKDVTKARMSQELGEQVVIIAQTPFDVILLQAKISLAVGIVVAFPVFIYFARDALEERGYWPRSPVAIWKVALVGLLSLVLFALGLFYGYYLFFPLMFQFLAENAIAATFEPRYSIVKWAQFIFLLTISFGLAAQMPLAITGLSYTEIVPYETFRDKWRYAVVAIFVFGAVFSPPDPFTQIMWAAPLLILYGFSLYLAKIVVTARRSSERTSFRALAASKWNVLAGVFAGGVAAAYLFYTRGAVTAINAYLDTSTVGTYTDYRLLSAGELLPLSPTLNAVLVGAALGLVGVVVALMYFVLSTLDEDVPDEGAMGDPTALDLGELDEAGVRAAPLEAFAALTEPQALQLASDAMDDGDHAKAQAILDRFDEAETADIEGDGDVAIETPDADDDGDGDDETAPGSIEDRATRAGGSFLSELTEGERDEDDIGGYYTDIMFIVDSVTSKAFWVVGWFMLVLGGTFTWLYSGGIGEVKNDFLDRLPAAVNPDSLTVITLHPVEALIFEVKFSTLVAGIMTLPLIAFLAWPALRERKLVYGRRYVIFGWVGALLVGLVGGFALGYSYVAPTVISYLVADTVSANMVISYRITDFFWLIFYTTAGIGLLADIPVLMVLLNTAGVSYKAMRGRWREVTVGILTFAAFFTPAGILTMFLVTIPLMAAYGVGLAVLFILTFGGRRDLVNPRTADA</sequence>
<feature type="compositionally biased region" description="Acidic residues" evidence="6">
    <location>
        <begin position="432"/>
        <end position="455"/>
    </location>
</feature>
<name>A0A1G9PC70_9EURY</name>
<evidence type="ECO:0000256" key="1">
    <source>
        <dbReference type="ARBA" id="ARBA00004141"/>
    </source>
</evidence>
<comment type="caution">
    <text evidence="5">Lacks conserved residue(s) required for the propagation of feature annotation.</text>
</comment>